<keyword evidence="2" id="KW-1185">Reference proteome</keyword>
<gene>
    <name evidence="1" type="primary">GLEAN_00471</name>
    <name evidence="1" type="ORF">TcasGA2_TC000471</name>
</gene>
<name>D6WA40_TRICA</name>
<dbReference type="HOGENOM" id="CLU_2944677_0_0_1"/>
<protein>
    <submittedName>
        <fullName evidence="1">Uncharacterized protein</fullName>
    </submittedName>
</protein>
<proteinExistence type="predicted"/>
<evidence type="ECO:0000313" key="2">
    <source>
        <dbReference type="Proteomes" id="UP000007266"/>
    </source>
</evidence>
<dbReference type="Proteomes" id="UP000007266">
    <property type="component" value="Linkage group 2"/>
</dbReference>
<accession>D6WA40</accession>
<dbReference type="EMBL" id="KQ971312">
    <property type="protein sequence ID" value="EEZ98064.1"/>
    <property type="molecule type" value="Genomic_DNA"/>
</dbReference>
<sequence>MICCEQENPLHRETYYRFSSYGVLSDDNKMFIMIGEMVRDVKDSRKKIIRRDDTIGMAIR</sequence>
<dbReference type="AlphaFoldDB" id="D6WA40"/>
<organism evidence="1 2">
    <name type="scientific">Tribolium castaneum</name>
    <name type="common">Red flour beetle</name>
    <dbReference type="NCBI Taxonomy" id="7070"/>
    <lineage>
        <taxon>Eukaryota</taxon>
        <taxon>Metazoa</taxon>
        <taxon>Ecdysozoa</taxon>
        <taxon>Arthropoda</taxon>
        <taxon>Hexapoda</taxon>
        <taxon>Insecta</taxon>
        <taxon>Pterygota</taxon>
        <taxon>Neoptera</taxon>
        <taxon>Endopterygota</taxon>
        <taxon>Coleoptera</taxon>
        <taxon>Polyphaga</taxon>
        <taxon>Cucujiformia</taxon>
        <taxon>Tenebrionidae</taxon>
        <taxon>Tenebrionidae incertae sedis</taxon>
        <taxon>Tribolium</taxon>
    </lineage>
</organism>
<reference evidence="1 2" key="2">
    <citation type="journal article" date="2010" name="Nucleic Acids Res.">
        <title>BeetleBase in 2010: revisions to provide comprehensive genomic information for Tribolium castaneum.</title>
        <authorList>
            <person name="Kim H.S."/>
            <person name="Murphy T."/>
            <person name="Xia J."/>
            <person name="Caragea D."/>
            <person name="Park Y."/>
            <person name="Beeman R.W."/>
            <person name="Lorenzen M.D."/>
            <person name="Butcher S."/>
            <person name="Manak J.R."/>
            <person name="Brown S.J."/>
        </authorList>
    </citation>
    <scope>GENOME REANNOTATION</scope>
    <source>
        <strain evidence="1 2">Georgia GA2</strain>
    </source>
</reference>
<reference evidence="1 2" key="1">
    <citation type="journal article" date="2008" name="Nature">
        <title>The genome of the model beetle and pest Tribolium castaneum.</title>
        <authorList>
            <consortium name="Tribolium Genome Sequencing Consortium"/>
            <person name="Richards S."/>
            <person name="Gibbs R.A."/>
            <person name="Weinstock G.M."/>
            <person name="Brown S.J."/>
            <person name="Denell R."/>
            <person name="Beeman R.W."/>
            <person name="Gibbs R."/>
            <person name="Beeman R.W."/>
            <person name="Brown S.J."/>
            <person name="Bucher G."/>
            <person name="Friedrich M."/>
            <person name="Grimmelikhuijzen C.J."/>
            <person name="Klingler M."/>
            <person name="Lorenzen M."/>
            <person name="Richards S."/>
            <person name="Roth S."/>
            <person name="Schroder R."/>
            <person name="Tautz D."/>
            <person name="Zdobnov E.M."/>
            <person name="Muzny D."/>
            <person name="Gibbs R.A."/>
            <person name="Weinstock G.M."/>
            <person name="Attaway T."/>
            <person name="Bell S."/>
            <person name="Buhay C.J."/>
            <person name="Chandrabose M.N."/>
            <person name="Chavez D."/>
            <person name="Clerk-Blankenburg K.P."/>
            <person name="Cree A."/>
            <person name="Dao M."/>
            <person name="Davis C."/>
            <person name="Chacko J."/>
            <person name="Dinh H."/>
            <person name="Dugan-Rocha S."/>
            <person name="Fowler G."/>
            <person name="Garner T.T."/>
            <person name="Garnes J."/>
            <person name="Gnirke A."/>
            <person name="Hawes A."/>
            <person name="Hernandez J."/>
            <person name="Hines S."/>
            <person name="Holder M."/>
            <person name="Hume J."/>
            <person name="Jhangiani S.N."/>
            <person name="Joshi V."/>
            <person name="Khan Z.M."/>
            <person name="Jackson L."/>
            <person name="Kovar C."/>
            <person name="Kowis A."/>
            <person name="Lee S."/>
            <person name="Lewis L.R."/>
            <person name="Margolis J."/>
            <person name="Morgan M."/>
            <person name="Nazareth L.V."/>
            <person name="Nguyen N."/>
            <person name="Okwuonu G."/>
            <person name="Parker D."/>
            <person name="Richards S."/>
            <person name="Ruiz S.J."/>
            <person name="Santibanez J."/>
            <person name="Savard J."/>
            <person name="Scherer S.E."/>
            <person name="Schneider B."/>
            <person name="Sodergren E."/>
            <person name="Tautz D."/>
            <person name="Vattahil S."/>
            <person name="Villasana D."/>
            <person name="White C.S."/>
            <person name="Wright R."/>
            <person name="Park Y."/>
            <person name="Beeman R.W."/>
            <person name="Lord J."/>
            <person name="Oppert B."/>
            <person name="Lorenzen M."/>
            <person name="Brown S."/>
            <person name="Wang L."/>
            <person name="Savard J."/>
            <person name="Tautz D."/>
            <person name="Richards S."/>
            <person name="Weinstock G."/>
            <person name="Gibbs R.A."/>
            <person name="Liu Y."/>
            <person name="Worley K."/>
            <person name="Weinstock G."/>
            <person name="Elsik C.G."/>
            <person name="Reese J.T."/>
            <person name="Elhaik E."/>
            <person name="Landan G."/>
            <person name="Graur D."/>
            <person name="Arensburger P."/>
            <person name="Atkinson P."/>
            <person name="Beeman R.W."/>
            <person name="Beidler J."/>
            <person name="Brown S.J."/>
            <person name="Demuth J.P."/>
            <person name="Drury D.W."/>
            <person name="Du Y.Z."/>
            <person name="Fujiwara H."/>
            <person name="Lorenzen M."/>
            <person name="Maselli V."/>
            <person name="Osanai M."/>
            <person name="Park Y."/>
            <person name="Robertson H.M."/>
            <person name="Tu Z."/>
            <person name="Wang J.J."/>
            <person name="Wang S."/>
            <person name="Richards S."/>
            <person name="Song H."/>
            <person name="Zhang L."/>
            <person name="Sodergren E."/>
            <person name="Werner D."/>
            <person name="Stanke M."/>
            <person name="Morgenstern B."/>
            <person name="Solovyev V."/>
            <person name="Kosarev P."/>
            <person name="Brown G."/>
            <person name="Chen H.C."/>
            <person name="Ermolaeva O."/>
            <person name="Hlavina W."/>
            <person name="Kapustin Y."/>
            <person name="Kiryutin B."/>
            <person name="Kitts P."/>
            <person name="Maglott D."/>
            <person name="Pruitt K."/>
            <person name="Sapojnikov V."/>
            <person name="Souvorov A."/>
            <person name="Mackey A.J."/>
            <person name="Waterhouse R.M."/>
            <person name="Wyder S."/>
            <person name="Zdobnov E.M."/>
            <person name="Zdobnov E.M."/>
            <person name="Wyder S."/>
            <person name="Kriventseva E.V."/>
            <person name="Kadowaki T."/>
            <person name="Bork P."/>
            <person name="Aranda M."/>
            <person name="Bao R."/>
            <person name="Beermann A."/>
            <person name="Berns N."/>
            <person name="Bolognesi R."/>
            <person name="Bonneton F."/>
            <person name="Bopp D."/>
            <person name="Brown S.J."/>
            <person name="Bucher G."/>
            <person name="Butts T."/>
            <person name="Chaumot A."/>
            <person name="Denell R.E."/>
            <person name="Ferrier D.E."/>
            <person name="Friedrich M."/>
            <person name="Gordon C.M."/>
            <person name="Jindra M."/>
            <person name="Klingler M."/>
            <person name="Lan Q."/>
            <person name="Lattorff H.M."/>
            <person name="Laudet V."/>
            <person name="von Levetsow C."/>
            <person name="Liu Z."/>
            <person name="Lutz R."/>
            <person name="Lynch J.A."/>
            <person name="da Fonseca R.N."/>
            <person name="Posnien N."/>
            <person name="Reuter R."/>
            <person name="Roth S."/>
            <person name="Savard J."/>
            <person name="Schinko J.B."/>
            <person name="Schmitt C."/>
            <person name="Schoppmeier M."/>
            <person name="Schroder R."/>
            <person name="Shippy T.D."/>
            <person name="Simonnet F."/>
            <person name="Marques-Souza H."/>
            <person name="Tautz D."/>
            <person name="Tomoyasu Y."/>
            <person name="Trauner J."/>
            <person name="Van der Zee M."/>
            <person name="Vervoort M."/>
            <person name="Wittkopp N."/>
            <person name="Wimmer E.A."/>
            <person name="Yang X."/>
            <person name="Jones A.K."/>
            <person name="Sattelle D.B."/>
            <person name="Ebert P.R."/>
            <person name="Nelson D."/>
            <person name="Scott J.G."/>
            <person name="Beeman R.W."/>
            <person name="Muthukrishnan S."/>
            <person name="Kramer K.J."/>
            <person name="Arakane Y."/>
            <person name="Beeman R.W."/>
            <person name="Zhu Q."/>
            <person name="Hogenkamp D."/>
            <person name="Dixit R."/>
            <person name="Oppert B."/>
            <person name="Jiang H."/>
            <person name="Zou Z."/>
            <person name="Marshall J."/>
            <person name="Elpidina E."/>
            <person name="Vinokurov K."/>
            <person name="Oppert C."/>
            <person name="Zou Z."/>
            <person name="Evans J."/>
            <person name="Lu Z."/>
            <person name="Zhao P."/>
            <person name="Sumathipala N."/>
            <person name="Altincicek B."/>
            <person name="Vilcinskas A."/>
            <person name="Williams M."/>
            <person name="Hultmark D."/>
            <person name="Hetru C."/>
            <person name="Jiang H."/>
            <person name="Grimmelikhuijzen C.J."/>
            <person name="Hauser F."/>
            <person name="Cazzamali G."/>
            <person name="Williamson M."/>
            <person name="Park Y."/>
            <person name="Li B."/>
            <person name="Tanaka Y."/>
            <person name="Predel R."/>
            <person name="Neupert S."/>
            <person name="Schachtner J."/>
            <person name="Verleyen P."/>
            <person name="Raible F."/>
            <person name="Bork P."/>
            <person name="Friedrich M."/>
            <person name="Walden K.K."/>
            <person name="Robertson H.M."/>
            <person name="Angeli S."/>
            <person name="Foret S."/>
            <person name="Bucher G."/>
            <person name="Schuetz S."/>
            <person name="Maleszka R."/>
            <person name="Wimmer E.A."/>
            <person name="Beeman R.W."/>
            <person name="Lorenzen M."/>
            <person name="Tomoyasu Y."/>
            <person name="Miller S.C."/>
            <person name="Grossmann D."/>
            <person name="Bucher G."/>
        </authorList>
    </citation>
    <scope>NUCLEOTIDE SEQUENCE [LARGE SCALE GENOMIC DNA]</scope>
    <source>
        <strain evidence="1 2">Georgia GA2</strain>
    </source>
</reference>
<evidence type="ECO:0000313" key="1">
    <source>
        <dbReference type="EMBL" id="EEZ98064.1"/>
    </source>
</evidence>